<reference evidence="3" key="1">
    <citation type="journal article" date="2019" name="Int. J. Syst. Evol. Microbiol.">
        <title>The Global Catalogue of Microorganisms (GCM) 10K type strain sequencing project: providing services to taxonomists for standard genome sequencing and annotation.</title>
        <authorList>
            <consortium name="The Broad Institute Genomics Platform"/>
            <consortium name="The Broad Institute Genome Sequencing Center for Infectious Disease"/>
            <person name="Wu L."/>
            <person name="Ma J."/>
        </authorList>
    </citation>
    <scope>NUCLEOTIDE SEQUENCE [LARGE SCALE GENOMIC DNA]</scope>
    <source>
        <strain evidence="3">JCM 17214</strain>
    </source>
</reference>
<name>A0ABP7NN29_9BACT</name>
<sequence length="506" mass="56422">MIFTGLLAGVLPPAVARSARPPQDSARPPRPASAPPVISTSTLSAAARQAYGELFKLRTESARRLLQPELQRAPHAAGTLLVADCIDFTELMISQDARRYAAVAAAQSRRLEALEASAERGALRDYARAEIRLHQAAAQVAYQHEVQGAWSLRQAYQQMQAMALRYPDFVPARKTLGMLQFFIGSLPEGYRWFLKLLGLSGSVELGLQNLRAAAQRPNDFQPEAQIMLALVQETYYKKADDAVLLVGRLAAREPDNLLFSYLVISLNKRQHRTGAALAAYRTRPTGPAYLPVPYLHHMAADLLLYQGQYAASQRENQQFLQQYLGVHYRKDAAFKLYLAAWLGGDAPAAEQYRRRIGTTGRTELEEDKYAQRFFEDQLPLSRPLTRARLQIDGGYYREALGTLRGFAASAGTGLRDRLEDPYRRARAYQGLGRLDSARLFYTRTITLAGKAPYYFGPQSALQMGYLCQAAGQLNLARVYFQKVLESPRHEYKNSTDAKAKVALAGL</sequence>
<dbReference type="EMBL" id="BAABDH010000108">
    <property type="protein sequence ID" value="GAA3950671.1"/>
    <property type="molecule type" value="Genomic_DNA"/>
</dbReference>
<evidence type="ECO:0000313" key="3">
    <source>
        <dbReference type="Proteomes" id="UP001499909"/>
    </source>
</evidence>
<gene>
    <name evidence="2" type="ORF">GCM10022406_35640</name>
</gene>
<dbReference type="Proteomes" id="UP001499909">
    <property type="component" value="Unassembled WGS sequence"/>
</dbReference>
<keyword evidence="3" id="KW-1185">Reference proteome</keyword>
<dbReference type="SUPFAM" id="SSF48452">
    <property type="entry name" value="TPR-like"/>
    <property type="match status" value="1"/>
</dbReference>
<comment type="caution">
    <text evidence="2">The sequence shown here is derived from an EMBL/GenBank/DDBJ whole genome shotgun (WGS) entry which is preliminary data.</text>
</comment>
<evidence type="ECO:0008006" key="4">
    <source>
        <dbReference type="Google" id="ProtNLM"/>
    </source>
</evidence>
<evidence type="ECO:0000256" key="1">
    <source>
        <dbReference type="SAM" id="MobiDB-lite"/>
    </source>
</evidence>
<accession>A0ABP7NN29</accession>
<feature type="region of interest" description="Disordered" evidence="1">
    <location>
        <begin position="16"/>
        <end position="37"/>
    </location>
</feature>
<dbReference type="InterPro" id="IPR011990">
    <property type="entry name" value="TPR-like_helical_dom_sf"/>
</dbReference>
<feature type="compositionally biased region" description="Low complexity" evidence="1">
    <location>
        <begin position="16"/>
        <end position="26"/>
    </location>
</feature>
<organism evidence="2 3">
    <name type="scientific">Hymenobacter algoricola</name>
    <dbReference type="NCBI Taxonomy" id="486267"/>
    <lineage>
        <taxon>Bacteria</taxon>
        <taxon>Pseudomonadati</taxon>
        <taxon>Bacteroidota</taxon>
        <taxon>Cytophagia</taxon>
        <taxon>Cytophagales</taxon>
        <taxon>Hymenobacteraceae</taxon>
        <taxon>Hymenobacter</taxon>
    </lineage>
</organism>
<proteinExistence type="predicted"/>
<dbReference type="RefSeq" id="WP_345116968.1">
    <property type="nucleotide sequence ID" value="NZ_BAABDH010000108.1"/>
</dbReference>
<evidence type="ECO:0000313" key="2">
    <source>
        <dbReference type="EMBL" id="GAA3950671.1"/>
    </source>
</evidence>
<protein>
    <recommendedName>
        <fullName evidence="4">DUF3808 domain-containing protein</fullName>
    </recommendedName>
</protein>
<dbReference type="Gene3D" id="1.25.40.10">
    <property type="entry name" value="Tetratricopeptide repeat domain"/>
    <property type="match status" value="1"/>
</dbReference>